<dbReference type="RefSeq" id="WP_235374879.1">
    <property type="nucleotide sequence ID" value="NZ_CP113864.1"/>
</dbReference>
<dbReference type="Proteomes" id="UP001164745">
    <property type="component" value="Chromosome"/>
</dbReference>
<accession>A0ABY7BNN7</accession>
<dbReference type="EMBL" id="CP113864">
    <property type="protein sequence ID" value="WAM32641.1"/>
    <property type="molecule type" value="Genomic_DNA"/>
</dbReference>
<evidence type="ECO:0000313" key="1">
    <source>
        <dbReference type="EMBL" id="WAM32641.1"/>
    </source>
</evidence>
<name>A0ABY7BNN7_9FIRM</name>
<evidence type="ECO:0000313" key="2">
    <source>
        <dbReference type="Proteomes" id="UP001164745"/>
    </source>
</evidence>
<protein>
    <submittedName>
        <fullName evidence="1">Uncharacterized protein</fullName>
    </submittedName>
</protein>
<organism evidence="1 2">
    <name type="scientific">Caldicellulosiruptor naganoensis</name>
    <dbReference type="NCBI Taxonomy" id="29324"/>
    <lineage>
        <taxon>Bacteria</taxon>
        <taxon>Bacillati</taxon>
        <taxon>Bacillota</taxon>
        <taxon>Bacillota incertae sedis</taxon>
        <taxon>Caldicellulosiruptorales</taxon>
        <taxon>Caldicellulosiruptoraceae</taxon>
        <taxon>Caldicellulosiruptor</taxon>
    </lineage>
</organism>
<sequence length="83" mass="10008">MFEEELNSLQEAFLRGKLIDKAKYIFYINVDIVNLQNVSLLMQYQIISQGIILKDSENRVEFEVKVLREYLDFSYYSNIYNQR</sequence>
<keyword evidence="2" id="KW-1185">Reference proteome</keyword>
<proteinExistence type="predicted"/>
<gene>
    <name evidence="1" type="ORF">OTJ99_000071</name>
</gene>
<reference evidence="1" key="1">
    <citation type="submission" date="2022-12" db="EMBL/GenBank/DDBJ databases">
        <authorList>
            <person name="Bing R.G."/>
            <person name="Willard D.J."/>
            <person name="Manesh M.J.H."/>
            <person name="Laemthong T."/>
            <person name="Crosby J.R."/>
            <person name="Kelly R.M."/>
        </authorList>
    </citation>
    <scope>NUCLEOTIDE SEQUENCE</scope>
    <source>
        <strain evidence="1">DSM 8991</strain>
    </source>
</reference>